<name>A0A1B6FAM5_9HEMI</name>
<feature type="non-terminal residue" evidence="2">
    <location>
        <position position="124"/>
    </location>
</feature>
<gene>
    <name evidence="2" type="ORF">g.44812</name>
</gene>
<organism evidence="2">
    <name type="scientific">Cuerna arida</name>
    <dbReference type="NCBI Taxonomy" id="1464854"/>
    <lineage>
        <taxon>Eukaryota</taxon>
        <taxon>Metazoa</taxon>
        <taxon>Ecdysozoa</taxon>
        <taxon>Arthropoda</taxon>
        <taxon>Hexapoda</taxon>
        <taxon>Insecta</taxon>
        <taxon>Pterygota</taxon>
        <taxon>Neoptera</taxon>
        <taxon>Paraneoptera</taxon>
        <taxon>Hemiptera</taxon>
        <taxon>Auchenorrhyncha</taxon>
        <taxon>Membracoidea</taxon>
        <taxon>Cicadellidae</taxon>
        <taxon>Cicadellinae</taxon>
        <taxon>Proconiini</taxon>
        <taxon>Cuerna</taxon>
    </lineage>
</organism>
<evidence type="ECO:0000256" key="1">
    <source>
        <dbReference type="SAM" id="MobiDB-lite"/>
    </source>
</evidence>
<feature type="region of interest" description="Disordered" evidence="1">
    <location>
        <begin position="14"/>
        <end position="40"/>
    </location>
</feature>
<reference evidence="2" key="1">
    <citation type="submission" date="2015-11" db="EMBL/GenBank/DDBJ databases">
        <title>De novo transcriptome assembly of four potential Pierce s Disease insect vectors from Arizona vineyards.</title>
        <authorList>
            <person name="Tassone E.E."/>
        </authorList>
    </citation>
    <scope>NUCLEOTIDE SEQUENCE</scope>
</reference>
<sequence>NEILTELENADDGRERLIYVTPPNDLGDTDVDSDKSDDEHVGNLNHLGCNLLRSTCEVQTSDIPQVTHDEPSTDEQQPSSSKSSASIPFTLSDRPQRKRKQPTYFEEYYDENLTFETPTSDKKD</sequence>
<proteinExistence type="predicted"/>
<feature type="non-terminal residue" evidence="2">
    <location>
        <position position="1"/>
    </location>
</feature>
<dbReference type="AlphaFoldDB" id="A0A1B6FAM5"/>
<protein>
    <submittedName>
        <fullName evidence="2">Uncharacterized protein</fullName>
    </submittedName>
</protein>
<feature type="region of interest" description="Disordered" evidence="1">
    <location>
        <begin position="60"/>
        <end position="124"/>
    </location>
</feature>
<dbReference type="EMBL" id="GECZ01022796">
    <property type="protein sequence ID" value="JAS46973.1"/>
    <property type="molecule type" value="Transcribed_RNA"/>
</dbReference>
<evidence type="ECO:0000313" key="2">
    <source>
        <dbReference type="EMBL" id="JAS46973.1"/>
    </source>
</evidence>
<accession>A0A1B6FAM5</accession>